<evidence type="ECO:0000259" key="3">
    <source>
        <dbReference type="Pfam" id="PF04894"/>
    </source>
</evidence>
<evidence type="ECO:0000256" key="2">
    <source>
        <dbReference type="SAM" id="MobiDB-lite"/>
    </source>
</evidence>
<dbReference type="HAMAP" id="MF_02096">
    <property type="entry name" value="Nre"/>
    <property type="match status" value="1"/>
</dbReference>
<evidence type="ECO:0000256" key="1">
    <source>
        <dbReference type="HAMAP-Rule" id="MF_02096"/>
    </source>
</evidence>
<dbReference type="GO" id="GO:0006281">
    <property type="term" value="P:DNA repair"/>
    <property type="evidence" value="ECO:0007669"/>
    <property type="project" value="UniProtKB-UniRule"/>
</dbReference>
<keyword evidence="1" id="KW-0234">DNA repair</keyword>
<feature type="domain" description="Archaeal Nre C-terminal" evidence="4">
    <location>
        <begin position="321"/>
        <end position="393"/>
    </location>
</feature>
<accession>L0K1X6</accession>
<dbReference type="PANTHER" id="PTHR38136">
    <property type="entry name" value="DNA REPAIR PROTEIN"/>
    <property type="match status" value="1"/>
</dbReference>
<comment type="similarity">
    <text evidence="1">Belongs to the Nre family.</text>
</comment>
<feature type="domain" description="Archaeal Nre N-terminal" evidence="3">
    <location>
        <begin position="21"/>
        <end position="307"/>
    </location>
</feature>
<dbReference type="Pfam" id="PF04895">
    <property type="entry name" value="Nre_C"/>
    <property type="match status" value="1"/>
</dbReference>
<protein>
    <recommendedName>
        <fullName evidence="1">DNA repair protein</fullName>
    </recommendedName>
</protein>
<dbReference type="Proteomes" id="UP000010878">
    <property type="component" value="Chromosome"/>
</dbReference>
<evidence type="ECO:0000313" key="5">
    <source>
        <dbReference type="EMBL" id="AGB38344.1"/>
    </source>
</evidence>
<gene>
    <name evidence="5" type="ORF">Natoc_2580</name>
</gene>
<dbReference type="InterPro" id="IPR033167">
    <property type="entry name" value="Nre"/>
</dbReference>
<dbReference type="eggNOG" id="arCOG04269">
    <property type="taxonomic scope" value="Archaea"/>
</dbReference>
<dbReference type="OrthoDB" id="6609at2157"/>
<evidence type="ECO:0000259" key="4">
    <source>
        <dbReference type="Pfam" id="PF04895"/>
    </source>
</evidence>
<dbReference type="EMBL" id="CP003929">
    <property type="protein sequence ID" value="AGB38344.1"/>
    <property type="molecule type" value="Genomic_DNA"/>
</dbReference>
<organism evidence="5 6">
    <name type="scientific">Natronococcus occultus SP4</name>
    <dbReference type="NCBI Taxonomy" id="694430"/>
    <lineage>
        <taxon>Archaea</taxon>
        <taxon>Methanobacteriati</taxon>
        <taxon>Methanobacteriota</taxon>
        <taxon>Stenosarchaea group</taxon>
        <taxon>Halobacteria</taxon>
        <taxon>Halobacteriales</taxon>
        <taxon>Natrialbaceae</taxon>
        <taxon>Natronococcus</taxon>
    </lineage>
</organism>
<dbReference type="AlphaFoldDB" id="L0K1X6"/>
<dbReference type="InterPro" id="IPR006978">
    <property type="entry name" value="Nre_N"/>
</dbReference>
<feature type="region of interest" description="Disordered" evidence="2">
    <location>
        <begin position="157"/>
        <end position="176"/>
    </location>
</feature>
<comment type="function">
    <text evidence="1">Involved in DNA damage repair.</text>
</comment>
<dbReference type="PANTHER" id="PTHR38136:SF2">
    <property type="entry name" value="DNA REPAIR PROTEIN"/>
    <property type="match status" value="1"/>
</dbReference>
<evidence type="ECO:0000313" key="6">
    <source>
        <dbReference type="Proteomes" id="UP000010878"/>
    </source>
</evidence>
<comment type="caution">
    <text evidence="1">Lacks conserved residue(s) required for the propagation of feature annotation.</text>
</comment>
<keyword evidence="6" id="KW-1185">Reference proteome</keyword>
<dbReference type="InterPro" id="IPR006979">
    <property type="entry name" value="Nre_C"/>
</dbReference>
<sequence length="456" mass="50622">MRLDDYIESLEPDEEAERRRLAKEKSYAITDHLEEFERNFERALSGDSLVGSTAPSIFVGRSNYPDIPIGVLSPVGDEDAAESYVTDGEWYRQGYGIDDVLQRRTGLLNSNKRANVDSPSIASRLTPSVHDSWDGFVGVQREVAIADRPVDLEIGLDDKPDLGLDPGTDVATPRGPRANARNAELRENPHVPRPVKKTLEDDDWQAQGAMTYLYRRGFDVYEINSILSAGALGERDQRRLVPTRWSITAVDDTVGQFLRGRIRNEPSIDEVQVRVNEYMGNRYWIVLAPGSWEFELVEMKAPGSIWNPNPDDEIWLQSASEGYEGRTSYVEETAGAYYAARLGVLEHLESIGRQAKCLVLREVSDDYWAPVGVWQVRESVRNAFDGVPGKASGLAPESRETLAGEYGEAETFHGAIASIAPQLPISFERLRRKSELAAGVQSSLGAFSGGSSDPRN</sequence>
<dbReference type="GeneID" id="14404287"/>
<dbReference type="KEGG" id="nou:Natoc_2580"/>
<dbReference type="HOGENOM" id="CLU_039703_0_0_2"/>
<dbReference type="RefSeq" id="WP_015321784.1">
    <property type="nucleotide sequence ID" value="NC_019974.1"/>
</dbReference>
<name>L0K1X6_9EURY</name>
<proteinExistence type="inferred from homology"/>
<reference evidence="5 6" key="1">
    <citation type="submission" date="2012-11" db="EMBL/GenBank/DDBJ databases">
        <title>FINISHED of Natronococcus occultus SP4, DSM 3396.</title>
        <authorList>
            <consortium name="DOE Joint Genome Institute"/>
            <person name="Eisen J."/>
            <person name="Huntemann M."/>
            <person name="Wei C.-L."/>
            <person name="Han J."/>
            <person name="Detter J.C."/>
            <person name="Han C."/>
            <person name="Tapia R."/>
            <person name="Chen A."/>
            <person name="Kyrpides N."/>
            <person name="Mavromatis K."/>
            <person name="Markowitz V."/>
            <person name="Szeto E."/>
            <person name="Ivanova N."/>
            <person name="Mikhailova N."/>
            <person name="Ovchinnikova G."/>
            <person name="Pagani I."/>
            <person name="Pati A."/>
            <person name="Goodwin L."/>
            <person name="Nordberg H.P."/>
            <person name="Cantor M.N."/>
            <person name="Hua S.X."/>
            <person name="Woyke T."/>
            <person name="Eisen J."/>
            <person name="Klenk H.-P."/>
            <person name="Klenk H.-P."/>
        </authorList>
    </citation>
    <scope>NUCLEOTIDE SEQUENCE [LARGE SCALE GENOMIC DNA]</scope>
    <source>
        <strain evidence="5 6">SP4</strain>
    </source>
</reference>
<dbReference type="STRING" id="694430.Natoc_2580"/>
<dbReference type="Pfam" id="PF04894">
    <property type="entry name" value="Nre_N"/>
    <property type="match status" value="1"/>
</dbReference>
<keyword evidence="1" id="KW-0227">DNA damage</keyword>